<feature type="region of interest" description="Disordered" evidence="1">
    <location>
        <begin position="1"/>
        <end position="44"/>
    </location>
</feature>
<proteinExistence type="predicted"/>
<dbReference type="InterPro" id="IPR051029">
    <property type="entry name" value="mRNA_Capping_Enz/RNA_Phosphat"/>
</dbReference>
<evidence type="ECO:0000259" key="2">
    <source>
        <dbReference type="PROSITE" id="PS50056"/>
    </source>
</evidence>
<dbReference type="OrthoDB" id="428974at2759"/>
<dbReference type="eggNOG" id="KOG2386">
    <property type="taxonomic scope" value="Eukaryota"/>
</dbReference>
<dbReference type="PROSITE" id="PS50056">
    <property type="entry name" value="TYR_PHOSPHATASE_2"/>
    <property type="match status" value="1"/>
</dbReference>
<dbReference type="AlphaFoldDB" id="C1EBG6"/>
<dbReference type="Pfam" id="PF00782">
    <property type="entry name" value="DSPc"/>
    <property type="match status" value="1"/>
</dbReference>
<dbReference type="CDD" id="cd14502">
    <property type="entry name" value="RNA_5'-triphosphatase"/>
    <property type="match status" value="1"/>
</dbReference>
<feature type="compositionally biased region" description="Low complexity" evidence="1">
    <location>
        <begin position="1"/>
        <end position="23"/>
    </location>
</feature>
<reference evidence="3 4" key="1">
    <citation type="journal article" date="2009" name="Science">
        <title>Green evolution and dynamic adaptations revealed by genomes of the marine picoeukaryotes Micromonas.</title>
        <authorList>
            <person name="Worden A.Z."/>
            <person name="Lee J.H."/>
            <person name="Mock T."/>
            <person name="Rouze P."/>
            <person name="Simmons M.P."/>
            <person name="Aerts A.L."/>
            <person name="Allen A.E."/>
            <person name="Cuvelier M.L."/>
            <person name="Derelle E."/>
            <person name="Everett M.V."/>
            <person name="Foulon E."/>
            <person name="Grimwood J."/>
            <person name="Gundlach H."/>
            <person name="Henrissat B."/>
            <person name="Napoli C."/>
            <person name="McDonald S.M."/>
            <person name="Parker M.S."/>
            <person name="Rombauts S."/>
            <person name="Salamov A."/>
            <person name="Von Dassow P."/>
            <person name="Badger J.H."/>
            <person name="Coutinho P.M."/>
            <person name="Demir E."/>
            <person name="Dubchak I."/>
            <person name="Gentemann C."/>
            <person name="Eikrem W."/>
            <person name="Gready J.E."/>
            <person name="John U."/>
            <person name="Lanier W."/>
            <person name="Lindquist E.A."/>
            <person name="Lucas S."/>
            <person name="Mayer K.F."/>
            <person name="Moreau H."/>
            <person name="Not F."/>
            <person name="Otillar R."/>
            <person name="Panaud O."/>
            <person name="Pangilinan J."/>
            <person name="Paulsen I."/>
            <person name="Piegu B."/>
            <person name="Poliakov A."/>
            <person name="Robbens S."/>
            <person name="Schmutz J."/>
            <person name="Toulza E."/>
            <person name="Wyss T."/>
            <person name="Zelensky A."/>
            <person name="Zhou K."/>
            <person name="Armbrust E.V."/>
            <person name="Bhattacharya D."/>
            <person name="Goodenough U.W."/>
            <person name="Van de Peer Y."/>
            <person name="Grigoriev I.V."/>
        </authorList>
    </citation>
    <scope>NUCLEOTIDE SEQUENCE [LARGE SCALE GENOMIC DNA]</scope>
    <source>
        <strain evidence="4">RCC299 / NOUM17</strain>
    </source>
</reference>
<evidence type="ECO:0000313" key="4">
    <source>
        <dbReference type="Proteomes" id="UP000002009"/>
    </source>
</evidence>
<dbReference type="PANTHER" id="PTHR10367:SF17">
    <property type="entry name" value="MRNA-CAPPING ENZYME"/>
    <property type="match status" value="1"/>
</dbReference>
<dbReference type="KEGG" id="mis:MICPUN_101703"/>
<dbReference type="Gene3D" id="3.90.190.10">
    <property type="entry name" value="Protein tyrosine phosphatase superfamily"/>
    <property type="match status" value="1"/>
</dbReference>
<dbReference type="InterPro" id="IPR000387">
    <property type="entry name" value="Tyr_Pase_dom"/>
</dbReference>
<dbReference type="InParanoid" id="C1EBG6"/>
<dbReference type="InterPro" id="IPR000340">
    <property type="entry name" value="Dual-sp_phosphatase_cat-dom"/>
</dbReference>
<dbReference type="GO" id="GO:0006370">
    <property type="term" value="P:7-methylguanosine mRNA capping"/>
    <property type="evidence" value="ECO:0007669"/>
    <property type="project" value="TreeGrafter"/>
</dbReference>
<organism evidence="3 4">
    <name type="scientific">Micromonas commoda (strain RCC299 / NOUM17 / CCMP2709)</name>
    <name type="common">Picoplanktonic green alga</name>
    <dbReference type="NCBI Taxonomy" id="296587"/>
    <lineage>
        <taxon>Eukaryota</taxon>
        <taxon>Viridiplantae</taxon>
        <taxon>Chlorophyta</taxon>
        <taxon>Mamiellophyceae</taxon>
        <taxon>Mamiellales</taxon>
        <taxon>Mamiellaceae</taxon>
        <taxon>Micromonas</taxon>
    </lineage>
</organism>
<dbReference type="Proteomes" id="UP000002009">
    <property type="component" value="Chromosome 7"/>
</dbReference>
<dbReference type="InterPro" id="IPR029021">
    <property type="entry name" value="Prot-tyrosine_phosphatase-like"/>
</dbReference>
<evidence type="ECO:0000256" key="1">
    <source>
        <dbReference type="SAM" id="MobiDB-lite"/>
    </source>
</evidence>
<dbReference type="PROSITE" id="PS00383">
    <property type="entry name" value="TYR_PHOSPHATASE_1"/>
    <property type="match status" value="1"/>
</dbReference>
<dbReference type="PANTHER" id="PTHR10367">
    <property type="entry name" value="MRNA-CAPPING ENZYME"/>
    <property type="match status" value="1"/>
</dbReference>
<sequence>MSGPEHAPRAAGAEASSAPVASGKVADQEAQARPASSWGDDSCASTSTTSHVFNTAVTENNVPTVLSKLQKWGDYASYGEPVAPSRFIPMKTPLSPTLLAKDAEESLPNILTLPKFLAEQRALGRKVGLIIDLSNHDCLYSDGVPPDLERVHVRNVAKSIPNVECTDEVIAVASEFWSRRPDEYVAIHCAYGFNRTGFVLCCYLIQALGMSAERALEAFAAAREPGVKHERFREALRRRYPRPGCAPVVIDEVDVNEDRPGHVSRPSMDINETLDLDETLKMPRSLSQSTLADVEEGDNDGT</sequence>
<protein>
    <recommendedName>
        <fullName evidence="2">Tyrosine specific protein phosphatases domain-containing protein</fullName>
    </recommendedName>
</protein>
<dbReference type="SUPFAM" id="SSF52799">
    <property type="entry name" value="(Phosphotyrosine protein) phosphatases II"/>
    <property type="match status" value="1"/>
</dbReference>
<dbReference type="RefSeq" id="XP_002503769.1">
    <property type="nucleotide sequence ID" value="XM_002503723.1"/>
</dbReference>
<name>C1EBG6_MICCC</name>
<gene>
    <name evidence="3" type="ORF">MICPUN_101703</name>
</gene>
<dbReference type="STRING" id="296587.C1EBG6"/>
<dbReference type="EMBL" id="CP001328">
    <property type="protein sequence ID" value="ACO65027.1"/>
    <property type="molecule type" value="Genomic_DNA"/>
</dbReference>
<dbReference type="GeneID" id="8245412"/>
<feature type="domain" description="Tyrosine specific protein phosphatases" evidence="2">
    <location>
        <begin position="167"/>
        <end position="234"/>
    </location>
</feature>
<dbReference type="GO" id="GO:0004484">
    <property type="term" value="F:mRNA guanylyltransferase activity"/>
    <property type="evidence" value="ECO:0007669"/>
    <property type="project" value="TreeGrafter"/>
</dbReference>
<dbReference type="GO" id="GO:0016787">
    <property type="term" value="F:hydrolase activity"/>
    <property type="evidence" value="ECO:0007669"/>
    <property type="project" value="UniProtKB-ARBA"/>
</dbReference>
<evidence type="ECO:0000313" key="3">
    <source>
        <dbReference type="EMBL" id="ACO65027.1"/>
    </source>
</evidence>
<dbReference type="InterPro" id="IPR016130">
    <property type="entry name" value="Tyr_Pase_AS"/>
</dbReference>
<accession>C1EBG6</accession>
<keyword evidence="4" id="KW-1185">Reference proteome</keyword>